<dbReference type="PROSITE" id="PS50931">
    <property type="entry name" value="HTH_LYSR"/>
    <property type="match status" value="1"/>
</dbReference>
<dbReference type="Proteomes" id="UP000774570">
    <property type="component" value="Unassembled WGS sequence"/>
</dbReference>
<evidence type="ECO:0000313" key="7">
    <source>
        <dbReference type="Proteomes" id="UP000774570"/>
    </source>
</evidence>
<organism evidence="6 7">
    <name type="scientific">Actinomadura parmotrematis</name>
    <dbReference type="NCBI Taxonomy" id="2864039"/>
    <lineage>
        <taxon>Bacteria</taxon>
        <taxon>Bacillati</taxon>
        <taxon>Actinomycetota</taxon>
        <taxon>Actinomycetes</taxon>
        <taxon>Streptosporangiales</taxon>
        <taxon>Thermomonosporaceae</taxon>
        <taxon>Actinomadura</taxon>
    </lineage>
</organism>
<dbReference type="Gene3D" id="3.40.190.290">
    <property type="match status" value="1"/>
</dbReference>
<evidence type="ECO:0000256" key="4">
    <source>
        <dbReference type="ARBA" id="ARBA00023163"/>
    </source>
</evidence>
<dbReference type="InterPro" id="IPR036390">
    <property type="entry name" value="WH_DNA-bd_sf"/>
</dbReference>
<evidence type="ECO:0000259" key="5">
    <source>
        <dbReference type="PROSITE" id="PS50931"/>
    </source>
</evidence>
<sequence length="304" mass="33365">MNTRQLRTLLAVREHGSVHAAAAALFLSPSAVSQQLRSLATACGFSVVERDGRGIRLTARGLEMAALGDELIRRWDSTVDSLRRTAAEPVERPARAVRLGALPSAYRTWLFPVVHRLRTRGRLAFELFETAPHEAYEEVEAGRLDLAVVVRPPGPRATSLTSHPLYRDPFVLVVPRALGGTAPSLRGLADAGWVLPGRETHCHEVIVRHCARLGFRPRAAARSNDWQAMQEMALLLGAVAVVPASCLAPRDGLAAVELSPAERFEWRIELTTRASATAMPWFTAFDREVSRLSFEDRLSARSAA</sequence>
<comment type="caution">
    <text evidence="6">The sequence shown here is derived from an EMBL/GenBank/DDBJ whole genome shotgun (WGS) entry which is preliminary data.</text>
</comment>
<dbReference type="RefSeq" id="WP_220170053.1">
    <property type="nucleotide sequence ID" value="NZ_JAIBOA010000027.1"/>
</dbReference>
<keyword evidence="2" id="KW-0805">Transcription regulation</keyword>
<dbReference type="InterPro" id="IPR000847">
    <property type="entry name" value="LysR_HTH_N"/>
</dbReference>
<dbReference type="PANTHER" id="PTHR30346:SF29">
    <property type="entry name" value="LYSR SUBSTRATE-BINDING"/>
    <property type="match status" value="1"/>
</dbReference>
<dbReference type="Gene3D" id="1.10.10.10">
    <property type="entry name" value="Winged helix-like DNA-binding domain superfamily/Winged helix DNA-binding domain"/>
    <property type="match status" value="1"/>
</dbReference>
<name>A0ABS7G2Q4_9ACTN</name>
<dbReference type="InterPro" id="IPR005119">
    <property type="entry name" value="LysR_subst-bd"/>
</dbReference>
<protein>
    <submittedName>
        <fullName evidence="6">LysR family transcriptional regulator</fullName>
    </submittedName>
</protein>
<dbReference type="PANTHER" id="PTHR30346">
    <property type="entry name" value="TRANSCRIPTIONAL DUAL REGULATOR HCAR-RELATED"/>
    <property type="match status" value="1"/>
</dbReference>
<evidence type="ECO:0000256" key="1">
    <source>
        <dbReference type="ARBA" id="ARBA00009437"/>
    </source>
</evidence>
<accession>A0ABS7G2Q4</accession>
<evidence type="ECO:0000313" key="6">
    <source>
        <dbReference type="EMBL" id="MBW8486811.1"/>
    </source>
</evidence>
<reference evidence="6 7" key="1">
    <citation type="submission" date="2021-07" db="EMBL/GenBank/DDBJ databases">
        <title>Actinomadura sp. PM05-2 isolated from lichen.</title>
        <authorList>
            <person name="Somphong A."/>
            <person name="Phongsopitanun W."/>
            <person name="Tanasupawat S."/>
            <person name="Peongsungnone V."/>
        </authorList>
    </citation>
    <scope>NUCLEOTIDE SEQUENCE [LARGE SCALE GENOMIC DNA]</scope>
    <source>
        <strain evidence="6 7">PM05-2</strain>
    </source>
</reference>
<evidence type="ECO:0000256" key="2">
    <source>
        <dbReference type="ARBA" id="ARBA00023015"/>
    </source>
</evidence>
<dbReference type="InterPro" id="IPR036388">
    <property type="entry name" value="WH-like_DNA-bd_sf"/>
</dbReference>
<keyword evidence="3" id="KW-0238">DNA-binding</keyword>
<feature type="domain" description="HTH lysR-type" evidence="5">
    <location>
        <begin position="1"/>
        <end position="58"/>
    </location>
</feature>
<dbReference type="Pfam" id="PF03466">
    <property type="entry name" value="LysR_substrate"/>
    <property type="match status" value="1"/>
</dbReference>
<keyword evidence="4" id="KW-0804">Transcription</keyword>
<evidence type="ECO:0000256" key="3">
    <source>
        <dbReference type="ARBA" id="ARBA00023125"/>
    </source>
</evidence>
<dbReference type="SUPFAM" id="SSF46785">
    <property type="entry name" value="Winged helix' DNA-binding domain"/>
    <property type="match status" value="1"/>
</dbReference>
<gene>
    <name evidence="6" type="ORF">K1Y72_30890</name>
</gene>
<keyword evidence="7" id="KW-1185">Reference proteome</keyword>
<proteinExistence type="inferred from homology"/>
<dbReference type="Pfam" id="PF00126">
    <property type="entry name" value="HTH_1"/>
    <property type="match status" value="1"/>
</dbReference>
<dbReference type="EMBL" id="JAIBOA010000027">
    <property type="protein sequence ID" value="MBW8486811.1"/>
    <property type="molecule type" value="Genomic_DNA"/>
</dbReference>
<comment type="similarity">
    <text evidence="1">Belongs to the LysR transcriptional regulatory family.</text>
</comment>
<dbReference type="SUPFAM" id="SSF53850">
    <property type="entry name" value="Periplasmic binding protein-like II"/>
    <property type="match status" value="1"/>
</dbReference>